<keyword evidence="3" id="KW-1185">Reference proteome</keyword>
<gene>
    <name evidence="2" type="ORF">BN2614_LOCUS2</name>
</gene>
<dbReference type="EMBL" id="CYRY02005202">
    <property type="protein sequence ID" value="VCW69651.1"/>
    <property type="molecule type" value="Genomic_DNA"/>
</dbReference>
<dbReference type="Proteomes" id="UP000269945">
    <property type="component" value="Unassembled WGS sequence"/>
</dbReference>
<feature type="region of interest" description="Disordered" evidence="1">
    <location>
        <begin position="1"/>
        <end position="22"/>
    </location>
</feature>
<reference evidence="2 3" key="1">
    <citation type="submission" date="2018-10" db="EMBL/GenBank/DDBJ databases">
        <authorList>
            <person name="Ekblom R."/>
            <person name="Jareborg N."/>
        </authorList>
    </citation>
    <scope>NUCLEOTIDE SEQUENCE [LARGE SCALE GENOMIC DNA]</scope>
    <source>
        <tissue evidence="2">Muscle</tissue>
    </source>
</reference>
<evidence type="ECO:0000256" key="1">
    <source>
        <dbReference type="SAM" id="MobiDB-lite"/>
    </source>
</evidence>
<dbReference type="AlphaFoldDB" id="A0A9X9LJJ7"/>
<evidence type="ECO:0000313" key="3">
    <source>
        <dbReference type="Proteomes" id="UP000269945"/>
    </source>
</evidence>
<organism evidence="2 3">
    <name type="scientific">Gulo gulo</name>
    <name type="common">Wolverine</name>
    <name type="synonym">Gluton</name>
    <dbReference type="NCBI Taxonomy" id="48420"/>
    <lineage>
        <taxon>Eukaryota</taxon>
        <taxon>Metazoa</taxon>
        <taxon>Chordata</taxon>
        <taxon>Craniata</taxon>
        <taxon>Vertebrata</taxon>
        <taxon>Euteleostomi</taxon>
        <taxon>Mammalia</taxon>
        <taxon>Eutheria</taxon>
        <taxon>Laurasiatheria</taxon>
        <taxon>Carnivora</taxon>
        <taxon>Caniformia</taxon>
        <taxon>Musteloidea</taxon>
        <taxon>Mustelidae</taxon>
        <taxon>Guloninae</taxon>
        <taxon>Gulo</taxon>
    </lineage>
</organism>
<feature type="compositionally biased region" description="Polar residues" evidence="1">
    <location>
        <begin position="10"/>
        <end position="22"/>
    </location>
</feature>
<evidence type="ECO:0000313" key="2">
    <source>
        <dbReference type="EMBL" id="VCW69651.1"/>
    </source>
</evidence>
<proteinExistence type="predicted"/>
<protein>
    <submittedName>
        <fullName evidence="2">Uncharacterized protein</fullName>
    </submittedName>
</protein>
<comment type="caution">
    <text evidence="2">The sequence shown here is derived from an EMBL/GenBank/DDBJ whole genome shotgun (WGS) entry which is preliminary data.</text>
</comment>
<sequence>MSMKIHHQTKSGSWLQNPKTLM</sequence>
<accession>A0A9X9LJJ7</accession>
<name>A0A9X9LJJ7_GULGU</name>